<dbReference type="GeneID" id="17305679"/>
<dbReference type="InterPro" id="IPR050437">
    <property type="entry name" value="Ribos_protein_bS1-like"/>
</dbReference>
<dbReference type="SUPFAM" id="SSF50249">
    <property type="entry name" value="Nucleic acid-binding proteins"/>
    <property type="match status" value="1"/>
</dbReference>
<accession>L1JLJ2</accession>
<evidence type="ECO:0000256" key="1">
    <source>
        <dbReference type="SAM" id="MobiDB-lite"/>
    </source>
</evidence>
<dbReference type="InterPro" id="IPR012340">
    <property type="entry name" value="NA-bd_OB-fold"/>
</dbReference>
<name>L1JLJ2_GUITC</name>
<feature type="compositionally biased region" description="Basic and acidic residues" evidence="1">
    <location>
        <begin position="82"/>
        <end position="91"/>
    </location>
</feature>
<dbReference type="EMBL" id="JH992983">
    <property type="protein sequence ID" value="EKX48985.1"/>
    <property type="molecule type" value="Genomic_DNA"/>
</dbReference>
<dbReference type="PaxDb" id="55529-EKX48985"/>
<dbReference type="InterPro" id="IPR003029">
    <property type="entry name" value="S1_domain"/>
</dbReference>
<dbReference type="HOGENOM" id="CLU_1226796_0_0_1"/>
<dbReference type="SMART" id="SM00316">
    <property type="entry name" value="S1"/>
    <property type="match status" value="1"/>
</dbReference>
<organism evidence="3">
    <name type="scientific">Guillardia theta (strain CCMP2712)</name>
    <name type="common">Cryptophyte</name>
    <dbReference type="NCBI Taxonomy" id="905079"/>
    <lineage>
        <taxon>Eukaryota</taxon>
        <taxon>Cryptophyceae</taxon>
        <taxon>Pyrenomonadales</taxon>
        <taxon>Geminigeraceae</taxon>
        <taxon>Guillardia</taxon>
    </lineage>
</organism>
<evidence type="ECO:0000313" key="5">
    <source>
        <dbReference type="Proteomes" id="UP000011087"/>
    </source>
</evidence>
<reference evidence="4" key="3">
    <citation type="submission" date="2015-06" db="UniProtKB">
        <authorList>
            <consortium name="EnsemblProtists"/>
        </authorList>
    </citation>
    <scope>IDENTIFICATION</scope>
</reference>
<dbReference type="Gene3D" id="2.40.50.140">
    <property type="entry name" value="Nucleic acid-binding proteins"/>
    <property type="match status" value="1"/>
</dbReference>
<gene>
    <name evidence="3" type="ORF">GUITHDRAFT_105068</name>
</gene>
<dbReference type="GO" id="GO:0003735">
    <property type="term" value="F:structural constituent of ribosome"/>
    <property type="evidence" value="ECO:0007669"/>
    <property type="project" value="TreeGrafter"/>
</dbReference>
<dbReference type="Pfam" id="PF12836">
    <property type="entry name" value="HHH_3"/>
    <property type="match status" value="1"/>
</dbReference>
<dbReference type="PANTHER" id="PTHR10724">
    <property type="entry name" value="30S RIBOSOMAL PROTEIN S1"/>
    <property type="match status" value="1"/>
</dbReference>
<dbReference type="SUPFAM" id="SSF47781">
    <property type="entry name" value="RuvA domain 2-like"/>
    <property type="match status" value="2"/>
</dbReference>
<dbReference type="STRING" id="905079.L1JLJ2"/>
<dbReference type="RefSeq" id="XP_005835965.1">
    <property type="nucleotide sequence ID" value="XM_005835908.1"/>
</dbReference>
<dbReference type="GO" id="GO:0006412">
    <property type="term" value="P:translation"/>
    <property type="evidence" value="ECO:0007669"/>
    <property type="project" value="TreeGrafter"/>
</dbReference>
<feature type="region of interest" description="Disordered" evidence="1">
    <location>
        <begin position="76"/>
        <end position="97"/>
    </location>
</feature>
<protein>
    <recommendedName>
        <fullName evidence="2">S1 motif domain-containing protein</fullName>
    </recommendedName>
</protein>
<dbReference type="KEGG" id="gtt:GUITHDRAFT_105068"/>
<dbReference type="EnsemblProtists" id="EKX48985">
    <property type="protein sequence ID" value="EKX48985"/>
    <property type="gene ID" value="GUITHDRAFT_105068"/>
</dbReference>
<evidence type="ECO:0000313" key="4">
    <source>
        <dbReference type="EnsemblProtists" id="EKX48985"/>
    </source>
</evidence>
<dbReference type="Gene3D" id="1.10.150.310">
    <property type="entry name" value="Tex RuvX-like domain-like"/>
    <property type="match status" value="1"/>
</dbReference>
<evidence type="ECO:0000259" key="2">
    <source>
        <dbReference type="SMART" id="SM00316"/>
    </source>
</evidence>
<evidence type="ECO:0000313" key="3">
    <source>
        <dbReference type="EMBL" id="EKX48985.1"/>
    </source>
</evidence>
<dbReference type="GO" id="GO:0003729">
    <property type="term" value="F:mRNA binding"/>
    <property type="evidence" value="ECO:0007669"/>
    <property type="project" value="TreeGrafter"/>
</dbReference>
<dbReference type="AlphaFoldDB" id="L1JLJ2"/>
<dbReference type="eggNOG" id="KOG1857">
    <property type="taxonomic scope" value="Eukaryota"/>
</dbReference>
<dbReference type="PANTHER" id="PTHR10724:SF10">
    <property type="entry name" value="S1 RNA-BINDING DOMAIN-CONTAINING PROTEIN 1"/>
    <property type="match status" value="1"/>
</dbReference>
<dbReference type="Pfam" id="PF17674">
    <property type="entry name" value="HHH_9"/>
    <property type="match status" value="1"/>
</dbReference>
<feature type="domain" description="S1 motif" evidence="2">
    <location>
        <begin position="168"/>
        <end position="224"/>
    </location>
</feature>
<dbReference type="InterPro" id="IPR010994">
    <property type="entry name" value="RuvA_2-like"/>
</dbReference>
<keyword evidence="5" id="KW-1185">Reference proteome</keyword>
<proteinExistence type="predicted"/>
<dbReference type="OrthoDB" id="995477at2759"/>
<sequence>MAESIVAHREQEGAFASRADLLQVKGVGKKTFEQAAGFLRVYRSSEMLDSTSVHPESYRAAKGVIKHLGVDLAGATKRKGKKAEEKEKEGREEGEEVNIPELDAKSLSELAGKFEVGEQTLKDILEFLRFPGQDPRIKLLGIPPPTFITASGKGSEKKAGSRKISDVKVGEEVEGIVRNVVAFGAFVDIGFPRGMVLHVGQVIRVAIDSIDEHHKSGNPRLTLKLV</sequence>
<dbReference type="InterPro" id="IPR041692">
    <property type="entry name" value="HHH_9"/>
</dbReference>
<reference evidence="3 5" key="1">
    <citation type="journal article" date="2012" name="Nature">
        <title>Algal genomes reveal evolutionary mosaicism and the fate of nucleomorphs.</title>
        <authorList>
            <consortium name="DOE Joint Genome Institute"/>
            <person name="Curtis B.A."/>
            <person name="Tanifuji G."/>
            <person name="Burki F."/>
            <person name="Gruber A."/>
            <person name="Irimia M."/>
            <person name="Maruyama S."/>
            <person name="Arias M.C."/>
            <person name="Ball S.G."/>
            <person name="Gile G.H."/>
            <person name="Hirakawa Y."/>
            <person name="Hopkins J.F."/>
            <person name="Kuo A."/>
            <person name="Rensing S.A."/>
            <person name="Schmutz J."/>
            <person name="Symeonidi A."/>
            <person name="Elias M."/>
            <person name="Eveleigh R.J."/>
            <person name="Herman E.K."/>
            <person name="Klute M.J."/>
            <person name="Nakayama T."/>
            <person name="Obornik M."/>
            <person name="Reyes-Prieto A."/>
            <person name="Armbrust E.V."/>
            <person name="Aves S.J."/>
            <person name="Beiko R.G."/>
            <person name="Coutinho P."/>
            <person name="Dacks J.B."/>
            <person name="Durnford D.G."/>
            <person name="Fast N.M."/>
            <person name="Green B.R."/>
            <person name="Grisdale C.J."/>
            <person name="Hempel F."/>
            <person name="Henrissat B."/>
            <person name="Hoppner M.P."/>
            <person name="Ishida K."/>
            <person name="Kim E."/>
            <person name="Koreny L."/>
            <person name="Kroth P.G."/>
            <person name="Liu Y."/>
            <person name="Malik S.B."/>
            <person name="Maier U.G."/>
            <person name="McRose D."/>
            <person name="Mock T."/>
            <person name="Neilson J.A."/>
            <person name="Onodera N.T."/>
            <person name="Poole A.M."/>
            <person name="Pritham E.J."/>
            <person name="Richards T.A."/>
            <person name="Rocap G."/>
            <person name="Roy S.W."/>
            <person name="Sarai C."/>
            <person name="Schaack S."/>
            <person name="Shirato S."/>
            <person name="Slamovits C.H."/>
            <person name="Spencer D.F."/>
            <person name="Suzuki S."/>
            <person name="Worden A.Z."/>
            <person name="Zauner S."/>
            <person name="Barry K."/>
            <person name="Bell C."/>
            <person name="Bharti A.K."/>
            <person name="Crow J.A."/>
            <person name="Grimwood J."/>
            <person name="Kramer R."/>
            <person name="Lindquist E."/>
            <person name="Lucas S."/>
            <person name="Salamov A."/>
            <person name="McFadden G.I."/>
            <person name="Lane C.E."/>
            <person name="Keeling P.J."/>
            <person name="Gray M.W."/>
            <person name="Grigoriev I.V."/>
            <person name="Archibald J.M."/>
        </authorList>
    </citation>
    <scope>NUCLEOTIDE SEQUENCE</scope>
    <source>
        <strain evidence="3 5">CCMP2712</strain>
    </source>
</reference>
<reference evidence="5" key="2">
    <citation type="submission" date="2012-11" db="EMBL/GenBank/DDBJ databases">
        <authorList>
            <person name="Kuo A."/>
            <person name="Curtis B.A."/>
            <person name="Tanifuji G."/>
            <person name="Burki F."/>
            <person name="Gruber A."/>
            <person name="Irimia M."/>
            <person name="Maruyama S."/>
            <person name="Arias M.C."/>
            <person name="Ball S.G."/>
            <person name="Gile G.H."/>
            <person name="Hirakawa Y."/>
            <person name="Hopkins J.F."/>
            <person name="Rensing S.A."/>
            <person name="Schmutz J."/>
            <person name="Symeonidi A."/>
            <person name="Elias M."/>
            <person name="Eveleigh R.J."/>
            <person name="Herman E.K."/>
            <person name="Klute M.J."/>
            <person name="Nakayama T."/>
            <person name="Obornik M."/>
            <person name="Reyes-Prieto A."/>
            <person name="Armbrust E.V."/>
            <person name="Aves S.J."/>
            <person name="Beiko R.G."/>
            <person name="Coutinho P."/>
            <person name="Dacks J.B."/>
            <person name="Durnford D.G."/>
            <person name="Fast N.M."/>
            <person name="Green B.R."/>
            <person name="Grisdale C."/>
            <person name="Hempe F."/>
            <person name="Henrissat B."/>
            <person name="Hoppner M.P."/>
            <person name="Ishida K.-I."/>
            <person name="Kim E."/>
            <person name="Koreny L."/>
            <person name="Kroth P.G."/>
            <person name="Liu Y."/>
            <person name="Malik S.-B."/>
            <person name="Maier U.G."/>
            <person name="McRose D."/>
            <person name="Mock T."/>
            <person name="Neilson J.A."/>
            <person name="Onodera N.T."/>
            <person name="Poole A.M."/>
            <person name="Pritham E.J."/>
            <person name="Richards T.A."/>
            <person name="Rocap G."/>
            <person name="Roy S.W."/>
            <person name="Sarai C."/>
            <person name="Schaack S."/>
            <person name="Shirato S."/>
            <person name="Slamovits C.H."/>
            <person name="Spencer D.F."/>
            <person name="Suzuki S."/>
            <person name="Worden A.Z."/>
            <person name="Zauner S."/>
            <person name="Barry K."/>
            <person name="Bell C."/>
            <person name="Bharti A.K."/>
            <person name="Crow J.A."/>
            <person name="Grimwood J."/>
            <person name="Kramer R."/>
            <person name="Lindquist E."/>
            <person name="Lucas S."/>
            <person name="Salamov A."/>
            <person name="McFadden G.I."/>
            <person name="Lane C.E."/>
            <person name="Keeling P.J."/>
            <person name="Gray M.W."/>
            <person name="Grigoriev I.V."/>
            <person name="Archibald J.M."/>
        </authorList>
    </citation>
    <scope>NUCLEOTIDE SEQUENCE</scope>
    <source>
        <strain evidence="5">CCMP2712</strain>
    </source>
</reference>
<dbReference type="Proteomes" id="UP000011087">
    <property type="component" value="Unassembled WGS sequence"/>
</dbReference>